<evidence type="ECO:0000256" key="1">
    <source>
        <dbReference type="SAM" id="Phobius"/>
    </source>
</evidence>
<dbReference type="EMBL" id="JACCFQ010000001">
    <property type="protein sequence ID" value="NYJ15493.1"/>
    <property type="molecule type" value="Genomic_DNA"/>
</dbReference>
<dbReference type="InterPro" id="IPR012347">
    <property type="entry name" value="Ferritin-like"/>
</dbReference>
<dbReference type="Proteomes" id="UP000560069">
    <property type="component" value="Unassembled WGS sequence"/>
</dbReference>
<evidence type="ECO:0000259" key="2">
    <source>
        <dbReference type="Pfam" id="PF13628"/>
    </source>
</evidence>
<dbReference type="PANTHER" id="PTHR38593">
    <property type="entry name" value="BLR2558 PROTEIN"/>
    <property type="match status" value="1"/>
</dbReference>
<evidence type="ECO:0000313" key="3">
    <source>
        <dbReference type="EMBL" id="NYJ15493.1"/>
    </source>
</evidence>
<dbReference type="Pfam" id="PF13628">
    <property type="entry name" value="DUF4142"/>
    <property type="match status" value="1"/>
</dbReference>
<accession>A0A7Z0E611</accession>
<dbReference type="InterPro" id="IPR025419">
    <property type="entry name" value="DUF4142"/>
</dbReference>
<feature type="transmembrane region" description="Helical" evidence="1">
    <location>
        <begin position="150"/>
        <end position="172"/>
    </location>
</feature>
<organism evidence="3 4">
    <name type="scientific">Nesterenkonia sandarakina</name>
    <dbReference type="NCBI Taxonomy" id="272918"/>
    <lineage>
        <taxon>Bacteria</taxon>
        <taxon>Bacillati</taxon>
        <taxon>Actinomycetota</taxon>
        <taxon>Actinomycetes</taxon>
        <taxon>Micrococcales</taxon>
        <taxon>Micrococcaceae</taxon>
        <taxon>Nesterenkonia</taxon>
    </lineage>
</organism>
<feature type="domain" description="DUF4142" evidence="2">
    <location>
        <begin position="4"/>
        <end position="131"/>
    </location>
</feature>
<dbReference type="PANTHER" id="PTHR38593:SF1">
    <property type="entry name" value="BLR2558 PROTEIN"/>
    <property type="match status" value="1"/>
</dbReference>
<dbReference type="AlphaFoldDB" id="A0A7Z0E611"/>
<evidence type="ECO:0000313" key="4">
    <source>
        <dbReference type="Proteomes" id="UP000560069"/>
    </source>
</evidence>
<sequence length="179" mass="18591">MVSSHQGNLAEIAAGEAALEYGTSDTVRDMGATLIEDHQALDEDLTAAAADFGVELPGEPTAEQQATLEDVLSHQGESFDTAWIASQIEAHQMSLAATETQIASGSEPAAIELAEAAAPVIQGHLDHLMELSSGTPDQVPSGLAAAGPPMLLGVSMITLGLFAGAGSLMFFIRRRRHEA</sequence>
<comment type="caution">
    <text evidence="3">The sequence shown here is derived from an EMBL/GenBank/DDBJ whole genome shotgun (WGS) entry which is preliminary data.</text>
</comment>
<name>A0A7Z0E611_9MICC</name>
<keyword evidence="4" id="KW-1185">Reference proteome</keyword>
<proteinExistence type="predicted"/>
<gene>
    <name evidence="3" type="ORF">HNR11_000027</name>
</gene>
<keyword evidence="1" id="KW-0812">Transmembrane</keyword>
<protein>
    <submittedName>
        <fullName evidence="3">Putative membrane protein</fullName>
    </submittedName>
</protein>
<reference evidence="3 4" key="1">
    <citation type="submission" date="2020-07" db="EMBL/GenBank/DDBJ databases">
        <title>Sequencing the genomes of 1000 actinobacteria strains.</title>
        <authorList>
            <person name="Klenk H.-P."/>
        </authorList>
    </citation>
    <scope>NUCLEOTIDE SEQUENCE [LARGE SCALE GENOMIC DNA]</scope>
    <source>
        <strain evidence="3 4">DSM 15664</strain>
    </source>
</reference>
<keyword evidence="1" id="KW-1133">Transmembrane helix</keyword>
<dbReference type="Gene3D" id="1.20.1260.10">
    <property type="match status" value="1"/>
</dbReference>
<keyword evidence="1" id="KW-0472">Membrane</keyword>